<dbReference type="STRING" id="332977.SAMN05421740_11432"/>
<reference evidence="2" key="1">
    <citation type="submission" date="2016-10" db="EMBL/GenBank/DDBJ databases">
        <authorList>
            <person name="Varghese N."/>
            <person name="Submissions S."/>
        </authorList>
    </citation>
    <scope>NUCLEOTIDE SEQUENCE [LARGE SCALE GENOMIC DNA]</scope>
    <source>
        <strain evidence="2">Jip14</strain>
    </source>
</reference>
<evidence type="ECO:0000313" key="2">
    <source>
        <dbReference type="Proteomes" id="UP000198916"/>
    </source>
</evidence>
<dbReference type="Proteomes" id="UP000198916">
    <property type="component" value="Unassembled WGS sequence"/>
</dbReference>
<dbReference type="EMBL" id="FNZR01000014">
    <property type="protein sequence ID" value="SEL93312.1"/>
    <property type="molecule type" value="Genomic_DNA"/>
</dbReference>
<protein>
    <submittedName>
        <fullName evidence="1">Uncharacterized protein</fullName>
    </submittedName>
</protein>
<dbReference type="AlphaFoldDB" id="A0A1H7U8H6"/>
<evidence type="ECO:0000313" key="1">
    <source>
        <dbReference type="EMBL" id="SEL93312.1"/>
    </source>
</evidence>
<keyword evidence="2" id="KW-1185">Reference proteome</keyword>
<proteinExistence type="predicted"/>
<name>A0A1H7U8H6_9SPHI</name>
<organism evidence="1 2">
    <name type="scientific">Parapedobacter koreensis</name>
    <dbReference type="NCBI Taxonomy" id="332977"/>
    <lineage>
        <taxon>Bacteria</taxon>
        <taxon>Pseudomonadati</taxon>
        <taxon>Bacteroidota</taxon>
        <taxon>Sphingobacteriia</taxon>
        <taxon>Sphingobacteriales</taxon>
        <taxon>Sphingobacteriaceae</taxon>
        <taxon>Parapedobacter</taxon>
    </lineage>
</organism>
<gene>
    <name evidence="1" type="ORF">SAMN05421740_11432</name>
</gene>
<sequence length="47" mass="5628">MSERDVLELKNVLVKHYDKLLKKEVTRIVEKKGYTQDDFDNMLNDES</sequence>
<accession>A0A1H7U8H6</accession>